<dbReference type="EMBL" id="JAHUTI010083384">
    <property type="protein sequence ID" value="MED6259380.1"/>
    <property type="molecule type" value="Genomic_DNA"/>
</dbReference>
<reference evidence="1 2" key="1">
    <citation type="submission" date="2021-07" db="EMBL/GenBank/DDBJ databases">
        <authorList>
            <person name="Palmer J.M."/>
        </authorList>
    </citation>
    <scope>NUCLEOTIDE SEQUENCE [LARGE SCALE GENOMIC DNA]</scope>
    <source>
        <strain evidence="1 2">AT_MEX2019</strain>
        <tissue evidence="1">Muscle</tissue>
    </source>
</reference>
<gene>
    <name evidence="1" type="ORF">ATANTOWER_021821</name>
</gene>
<keyword evidence="2" id="KW-1185">Reference proteome</keyword>
<proteinExistence type="predicted"/>
<comment type="caution">
    <text evidence="1">The sequence shown here is derived from an EMBL/GenBank/DDBJ whole genome shotgun (WGS) entry which is preliminary data.</text>
</comment>
<accession>A0ABU7CBX1</accession>
<evidence type="ECO:0000313" key="1">
    <source>
        <dbReference type="EMBL" id="MED6259380.1"/>
    </source>
</evidence>
<sequence length="69" mass="8214">MAVRIIRGLEDLVASSSQLVWSLAHETLRTWYHRGLMPCRRLLESWFRIGKCYQSQFPKRCIFLPPVKH</sequence>
<evidence type="ECO:0000313" key="2">
    <source>
        <dbReference type="Proteomes" id="UP001345963"/>
    </source>
</evidence>
<organism evidence="1 2">
    <name type="scientific">Ataeniobius toweri</name>
    <dbReference type="NCBI Taxonomy" id="208326"/>
    <lineage>
        <taxon>Eukaryota</taxon>
        <taxon>Metazoa</taxon>
        <taxon>Chordata</taxon>
        <taxon>Craniata</taxon>
        <taxon>Vertebrata</taxon>
        <taxon>Euteleostomi</taxon>
        <taxon>Actinopterygii</taxon>
        <taxon>Neopterygii</taxon>
        <taxon>Teleostei</taxon>
        <taxon>Neoteleostei</taxon>
        <taxon>Acanthomorphata</taxon>
        <taxon>Ovalentaria</taxon>
        <taxon>Atherinomorphae</taxon>
        <taxon>Cyprinodontiformes</taxon>
        <taxon>Goodeidae</taxon>
        <taxon>Ataeniobius</taxon>
    </lineage>
</organism>
<protein>
    <submittedName>
        <fullName evidence="1">Uncharacterized protein</fullName>
    </submittedName>
</protein>
<dbReference type="Proteomes" id="UP001345963">
    <property type="component" value="Unassembled WGS sequence"/>
</dbReference>
<name>A0ABU7CBX1_9TELE</name>